<reference evidence="8 9" key="1">
    <citation type="journal article" date="2015" name="Sci. Rep.">
        <title>Genome of the facultative scuticociliatosis pathogen Pseudocohnilembus persalinus provides insight into its virulence through horizontal gene transfer.</title>
        <authorList>
            <person name="Xiong J."/>
            <person name="Wang G."/>
            <person name="Cheng J."/>
            <person name="Tian M."/>
            <person name="Pan X."/>
            <person name="Warren A."/>
            <person name="Jiang C."/>
            <person name="Yuan D."/>
            <person name="Miao W."/>
        </authorList>
    </citation>
    <scope>NUCLEOTIDE SEQUENCE [LARGE SCALE GENOMIC DNA]</scope>
    <source>
        <strain evidence="8">36N120E</strain>
    </source>
</reference>
<dbReference type="Pfam" id="PF10391">
    <property type="entry name" value="DNA_pol_lambd_f"/>
    <property type="match status" value="1"/>
</dbReference>
<dbReference type="EC" id="2.7.7.7" evidence="6"/>
<protein>
    <recommendedName>
        <fullName evidence="6">DNA polymerase</fullName>
        <ecNumber evidence="6">2.7.7.7</ecNumber>
    </recommendedName>
</protein>
<dbReference type="PANTHER" id="PTHR11276">
    <property type="entry name" value="DNA POLYMERASE TYPE-X FAMILY MEMBER"/>
    <property type="match status" value="1"/>
</dbReference>
<dbReference type="InterPro" id="IPR018944">
    <property type="entry name" value="DNA_pol_lambd_fingers_domain"/>
</dbReference>
<comment type="function">
    <text evidence="6">DNA polymerase that functions in several pathways of DNA repair. Involved in base excision repair (BER) responsible for repair of lesions that give rise to abasic (AP) sites in DNA. Also contributes to DNA double-strand break repair by non-homologous end joining and homologous recombination. Has both template-dependent and template-independent (terminal transferase) DNA polymerase activities. Has also a 5'-deoxyribose-5-phosphate lyase (dRP lyase) activity.</text>
</comment>
<dbReference type="InterPro" id="IPR002054">
    <property type="entry name" value="DNA-dir_DNA_pol_X"/>
</dbReference>
<dbReference type="InterPro" id="IPR027421">
    <property type="entry name" value="DNA_pol_lamdba_lyase_dom_sf"/>
</dbReference>
<dbReference type="SUPFAM" id="SSF81585">
    <property type="entry name" value="PsbU/PolX domain-like"/>
    <property type="match status" value="1"/>
</dbReference>
<dbReference type="InterPro" id="IPR037160">
    <property type="entry name" value="DNA_Pol_thumb_sf"/>
</dbReference>
<dbReference type="Pfam" id="PF14716">
    <property type="entry name" value="HHH_8"/>
    <property type="match status" value="1"/>
</dbReference>
<dbReference type="PANTHER" id="PTHR11276:SF28">
    <property type="entry name" value="DNA POLYMERASE LAMBDA"/>
    <property type="match status" value="1"/>
</dbReference>
<dbReference type="SMART" id="SM00483">
    <property type="entry name" value="POLXc"/>
    <property type="match status" value="1"/>
</dbReference>
<dbReference type="InterPro" id="IPR022312">
    <property type="entry name" value="DNA_pol_X"/>
</dbReference>
<dbReference type="AlphaFoldDB" id="A0A0V0R642"/>
<feature type="domain" description="DNA-directed DNA polymerase X" evidence="7">
    <location>
        <begin position="95"/>
        <end position="295"/>
    </location>
</feature>
<evidence type="ECO:0000313" key="8">
    <source>
        <dbReference type="EMBL" id="KRX09967.1"/>
    </source>
</evidence>
<dbReference type="GO" id="GO:0003887">
    <property type="term" value="F:DNA-directed DNA polymerase activity"/>
    <property type="evidence" value="ECO:0007669"/>
    <property type="project" value="UniProtKB-UniRule"/>
</dbReference>
<feature type="active site" description="Nucleophile; Schiff-base intermediate with DNA; for 5'-dRP lyase activity" evidence="5">
    <location>
        <position position="150"/>
    </location>
</feature>
<keyword evidence="9" id="KW-1185">Reference proteome</keyword>
<keyword evidence="2 6" id="KW-0239">DNA-directed DNA polymerase</keyword>
<dbReference type="Proteomes" id="UP000054937">
    <property type="component" value="Unassembled WGS sequence"/>
</dbReference>
<keyword evidence="3 6" id="KW-0234">DNA repair</keyword>
<dbReference type="PRINTS" id="PR00870">
    <property type="entry name" value="DNAPOLXBETA"/>
</dbReference>
<evidence type="ECO:0000313" key="9">
    <source>
        <dbReference type="Proteomes" id="UP000054937"/>
    </source>
</evidence>
<dbReference type="Gene3D" id="3.30.210.10">
    <property type="entry name" value="DNA polymerase, thumb domain"/>
    <property type="match status" value="1"/>
</dbReference>
<evidence type="ECO:0000256" key="6">
    <source>
        <dbReference type="RuleBase" id="RU366014"/>
    </source>
</evidence>
<evidence type="ECO:0000256" key="5">
    <source>
        <dbReference type="PIRSR" id="PIRSR622312-50"/>
    </source>
</evidence>
<keyword evidence="6" id="KW-0808">Transferase</keyword>
<dbReference type="InterPro" id="IPR010996">
    <property type="entry name" value="HHH_MUS81"/>
</dbReference>
<evidence type="ECO:0000256" key="3">
    <source>
        <dbReference type="ARBA" id="ARBA00023204"/>
    </source>
</evidence>
<evidence type="ECO:0000256" key="4">
    <source>
        <dbReference type="ARBA" id="ARBA00049244"/>
    </source>
</evidence>
<keyword evidence="6" id="KW-0548">Nucleotidyltransferase</keyword>
<evidence type="ECO:0000256" key="2">
    <source>
        <dbReference type="ARBA" id="ARBA00022932"/>
    </source>
</evidence>
<comment type="caution">
    <text evidence="8">The sequence shown here is derived from an EMBL/GenBank/DDBJ whole genome shotgun (WGS) entry which is preliminary data.</text>
</comment>
<dbReference type="InParanoid" id="A0A0V0R642"/>
<dbReference type="InterPro" id="IPR002008">
    <property type="entry name" value="DNA_pol_X_beta-like"/>
</dbReference>
<dbReference type="GO" id="GO:0003677">
    <property type="term" value="F:DNA binding"/>
    <property type="evidence" value="ECO:0007669"/>
    <property type="project" value="UniProtKB-UniRule"/>
</dbReference>
<dbReference type="Gene3D" id="1.10.150.20">
    <property type="entry name" value="5' to 3' exonuclease, C-terminal subdomain"/>
    <property type="match status" value="1"/>
</dbReference>
<comment type="catalytic activity">
    <reaction evidence="4 6">
        <text>DNA(n) + a 2'-deoxyribonucleoside 5'-triphosphate = DNA(n+1) + diphosphate</text>
        <dbReference type="Rhea" id="RHEA:22508"/>
        <dbReference type="Rhea" id="RHEA-COMP:17339"/>
        <dbReference type="Rhea" id="RHEA-COMP:17340"/>
        <dbReference type="ChEBI" id="CHEBI:33019"/>
        <dbReference type="ChEBI" id="CHEBI:61560"/>
        <dbReference type="ChEBI" id="CHEBI:173112"/>
        <dbReference type="EC" id="2.7.7.7"/>
    </reaction>
</comment>
<keyword evidence="1 6" id="KW-0227">DNA damage</keyword>
<dbReference type="OrthoDB" id="205514at2759"/>
<accession>A0A0V0R642</accession>
<dbReference type="GO" id="GO:0006303">
    <property type="term" value="P:double-strand break repair via nonhomologous end joining"/>
    <property type="evidence" value="ECO:0007669"/>
    <property type="project" value="TreeGrafter"/>
</dbReference>
<name>A0A0V0R642_PSEPJ</name>
<organism evidence="8 9">
    <name type="scientific">Pseudocohnilembus persalinus</name>
    <name type="common">Ciliate</name>
    <dbReference type="NCBI Taxonomy" id="266149"/>
    <lineage>
        <taxon>Eukaryota</taxon>
        <taxon>Sar</taxon>
        <taxon>Alveolata</taxon>
        <taxon>Ciliophora</taxon>
        <taxon>Intramacronucleata</taxon>
        <taxon>Oligohymenophorea</taxon>
        <taxon>Scuticociliatia</taxon>
        <taxon>Philasterida</taxon>
        <taxon>Pseudocohnilembidae</taxon>
        <taxon>Pseudocohnilembus</taxon>
    </lineage>
</organism>
<sequence>MGCHNFLDVKKIQNIKQDEQDSQQDDENIQTNSKNILYKDTFKNIKEQQRQAYKYDRSLWDYTYDDDEYCNKNQQCLQTKINGISEEILPVQPLQPELDELREYYKQMKDKGREIAYKKAIAAIKTVDLKIDNEEQVNKIPYIGRKMKEKIKQIIKNGFTKKQQKVVQYNKKFVIMKTFGQIWGIGPNFALDLYQQGIETIEQLQDNINLLNKSQKIGLKYYYDFQQKIPRKETEEIFQLVQNAVKQLEKYQGGFFKIDQNGQKIESEQIKIACPDENSVFRVLGLEYKTPQQRNI</sequence>
<comment type="subcellular location">
    <subcellularLocation>
        <location evidence="6">Nucleus</location>
    </subcellularLocation>
</comment>
<dbReference type="Gene3D" id="1.10.150.110">
    <property type="entry name" value="DNA polymerase beta, N-terminal domain-like"/>
    <property type="match status" value="1"/>
</dbReference>
<dbReference type="GO" id="GO:0046872">
    <property type="term" value="F:metal ion binding"/>
    <property type="evidence" value="ECO:0007669"/>
    <property type="project" value="UniProtKB-UniRule"/>
</dbReference>
<evidence type="ECO:0000259" key="7">
    <source>
        <dbReference type="SMART" id="SM00483"/>
    </source>
</evidence>
<dbReference type="EMBL" id="LDAU01000041">
    <property type="protein sequence ID" value="KRX09967.1"/>
    <property type="molecule type" value="Genomic_DNA"/>
</dbReference>
<keyword evidence="6" id="KW-0539">Nucleus</keyword>
<gene>
    <name evidence="8" type="ORF">PPERSA_08368</name>
</gene>
<dbReference type="SUPFAM" id="SSF47802">
    <property type="entry name" value="DNA polymerase beta, N-terminal domain-like"/>
    <property type="match status" value="1"/>
</dbReference>
<comment type="similarity">
    <text evidence="6">Belongs to the DNA polymerase type-X family.</text>
</comment>
<proteinExistence type="inferred from homology"/>
<dbReference type="GO" id="GO:0005634">
    <property type="term" value="C:nucleus"/>
    <property type="evidence" value="ECO:0007669"/>
    <property type="project" value="UniProtKB-SubCell"/>
</dbReference>
<evidence type="ECO:0000256" key="1">
    <source>
        <dbReference type="ARBA" id="ARBA00022763"/>
    </source>
</evidence>